<organism evidence="2 3">
    <name type="scientific">Paenibacillus gyeongsangnamensis</name>
    <dbReference type="NCBI Taxonomy" id="3388067"/>
    <lineage>
        <taxon>Bacteria</taxon>
        <taxon>Bacillati</taxon>
        <taxon>Bacillota</taxon>
        <taxon>Bacilli</taxon>
        <taxon>Bacillales</taxon>
        <taxon>Paenibacillaceae</taxon>
        <taxon>Paenibacillus</taxon>
    </lineage>
</organism>
<comment type="caution">
    <text evidence="2">The sequence shown here is derived from an EMBL/GenBank/DDBJ whole genome shotgun (WGS) entry which is preliminary data.</text>
</comment>
<gene>
    <name evidence="2" type="primary">larB</name>
    <name evidence="2" type="ORF">O9H85_15325</name>
</gene>
<dbReference type="Proteomes" id="UP001527882">
    <property type="component" value="Unassembled WGS sequence"/>
</dbReference>
<dbReference type="SUPFAM" id="SSF52255">
    <property type="entry name" value="N5-CAIR mutase (phosphoribosylaminoimidazole carboxylase, PurE)"/>
    <property type="match status" value="1"/>
</dbReference>
<feature type="domain" description="PurE" evidence="1">
    <location>
        <begin position="141"/>
        <end position="273"/>
    </location>
</feature>
<dbReference type="InterPro" id="IPR039476">
    <property type="entry name" value="P2CMN_synthase_LarB"/>
</dbReference>
<evidence type="ECO:0000313" key="2">
    <source>
        <dbReference type="EMBL" id="MCZ8513779.1"/>
    </source>
</evidence>
<dbReference type="EMBL" id="JAQAGZ010000009">
    <property type="protein sequence ID" value="MCZ8513779.1"/>
    <property type="molecule type" value="Genomic_DNA"/>
</dbReference>
<reference evidence="2 3" key="1">
    <citation type="submission" date="2022-12" db="EMBL/GenBank/DDBJ databases">
        <title>Draft genome sequence of Paenibacillus sp. dW9.</title>
        <authorList>
            <person name="Choi E.-W."/>
            <person name="Kim D.-U."/>
        </authorList>
    </citation>
    <scope>NUCLEOTIDE SEQUENCE [LARGE SCALE GENOMIC DNA]</scope>
    <source>
        <strain evidence="3">dW9</strain>
    </source>
</reference>
<dbReference type="NCBIfam" id="NF033503">
    <property type="entry name" value="LarB"/>
    <property type="match status" value="1"/>
</dbReference>
<name>A0ABT4QAD3_9BACL</name>
<protein>
    <submittedName>
        <fullName evidence="2">Nickel pincer cofactor biosynthesis protein LarB</fullName>
    </submittedName>
</protein>
<dbReference type="RefSeq" id="WP_269882303.1">
    <property type="nucleotide sequence ID" value="NZ_JAQAGZ010000009.1"/>
</dbReference>
<keyword evidence="3" id="KW-1185">Reference proteome</keyword>
<sequence>MINVDNILKRVRSGEMDISEAKRLLLEVQQQQAPSQAAAQATVPQPVQRIDDTLGYAQLDVDRAARTGFPEVIFGEGKTAEQIAAIFQRLMNHTDRVLATRVSPDKAAYVLKQVPAAEYRPDARAVLWLRPGLAAPATDDGYIAVVCAGTSDVPVAEEAAVTAESMGCRVERVFDVGVAGIHRLFRRLPVIRGANAIVVAAGMEGALASVLGGLVSVPVIAVPTSIGYGASFQGIAALLSMLNACAPGISVVNIDNGFGAGYNAALIHKNRLKRDEQ</sequence>
<dbReference type="Pfam" id="PF00731">
    <property type="entry name" value="AIRC"/>
    <property type="match status" value="1"/>
</dbReference>
<dbReference type="PANTHER" id="PTHR43064">
    <property type="entry name" value="PHOSPHORIBOSYLAMINOIMIDAZOLE CARBOXYLASE-RELATED"/>
    <property type="match status" value="1"/>
</dbReference>
<dbReference type="InterPro" id="IPR000031">
    <property type="entry name" value="PurE_dom"/>
</dbReference>
<evidence type="ECO:0000313" key="3">
    <source>
        <dbReference type="Proteomes" id="UP001527882"/>
    </source>
</evidence>
<evidence type="ECO:0000259" key="1">
    <source>
        <dbReference type="SMART" id="SM01001"/>
    </source>
</evidence>
<proteinExistence type="predicted"/>
<dbReference type="Gene3D" id="3.40.50.1970">
    <property type="match status" value="1"/>
</dbReference>
<dbReference type="SMART" id="SM01001">
    <property type="entry name" value="AIRC"/>
    <property type="match status" value="1"/>
</dbReference>
<dbReference type="PANTHER" id="PTHR43064:SF1">
    <property type="entry name" value="SLL1489 PROTEIN"/>
    <property type="match status" value="1"/>
</dbReference>
<accession>A0ABT4QAD3</accession>